<gene>
    <name evidence="2" type="ORF">Pan241w_26990</name>
</gene>
<keyword evidence="1" id="KW-0472">Membrane</keyword>
<name>A0A517RFG3_9PLAN</name>
<evidence type="ECO:0000313" key="3">
    <source>
        <dbReference type="Proteomes" id="UP000317171"/>
    </source>
</evidence>
<evidence type="ECO:0000313" key="2">
    <source>
        <dbReference type="EMBL" id="QDT42613.1"/>
    </source>
</evidence>
<dbReference type="AlphaFoldDB" id="A0A517RFG3"/>
<dbReference type="EMBL" id="CP036269">
    <property type="protein sequence ID" value="QDT42613.1"/>
    <property type="molecule type" value="Genomic_DNA"/>
</dbReference>
<feature type="transmembrane region" description="Helical" evidence="1">
    <location>
        <begin position="6"/>
        <end position="28"/>
    </location>
</feature>
<feature type="transmembrane region" description="Helical" evidence="1">
    <location>
        <begin position="434"/>
        <end position="456"/>
    </location>
</feature>
<keyword evidence="1" id="KW-1133">Transmembrane helix</keyword>
<evidence type="ECO:0000256" key="1">
    <source>
        <dbReference type="SAM" id="Phobius"/>
    </source>
</evidence>
<protein>
    <recommendedName>
        <fullName evidence="4">Glycosyltransferase RgtA/B/C/D-like domain-containing protein</fullName>
    </recommendedName>
</protein>
<feature type="transmembrane region" description="Helical" evidence="1">
    <location>
        <begin position="260"/>
        <end position="281"/>
    </location>
</feature>
<evidence type="ECO:0008006" key="4">
    <source>
        <dbReference type="Google" id="ProtNLM"/>
    </source>
</evidence>
<keyword evidence="1" id="KW-0812">Transmembrane</keyword>
<feature type="transmembrane region" description="Helical" evidence="1">
    <location>
        <begin position="350"/>
        <end position="368"/>
    </location>
</feature>
<proteinExistence type="predicted"/>
<dbReference type="OrthoDB" id="269527at2"/>
<dbReference type="RefSeq" id="WP_145216139.1">
    <property type="nucleotide sequence ID" value="NZ_CP036269.1"/>
</dbReference>
<dbReference type="Proteomes" id="UP000317171">
    <property type="component" value="Chromosome"/>
</dbReference>
<feature type="transmembrane region" description="Helical" evidence="1">
    <location>
        <begin position="184"/>
        <end position="201"/>
    </location>
</feature>
<reference evidence="2 3" key="1">
    <citation type="submission" date="2019-02" db="EMBL/GenBank/DDBJ databases">
        <title>Deep-cultivation of Planctomycetes and their phenomic and genomic characterization uncovers novel biology.</title>
        <authorList>
            <person name="Wiegand S."/>
            <person name="Jogler M."/>
            <person name="Boedeker C."/>
            <person name="Pinto D."/>
            <person name="Vollmers J."/>
            <person name="Rivas-Marin E."/>
            <person name="Kohn T."/>
            <person name="Peeters S.H."/>
            <person name="Heuer A."/>
            <person name="Rast P."/>
            <person name="Oberbeckmann S."/>
            <person name="Bunk B."/>
            <person name="Jeske O."/>
            <person name="Meyerdierks A."/>
            <person name="Storesund J.E."/>
            <person name="Kallscheuer N."/>
            <person name="Luecker S."/>
            <person name="Lage O.M."/>
            <person name="Pohl T."/>
            <person name="Merkel B.J."/>
            <person name="Hornburger P."/>
            <person name="Mueller R.-W."/>
            <person name="Bruemmer F."/>
            <person name="Labrenz M."/>
            <person name="Spormann A.M."/>
            <person name="Op den Camp H."/>
            <person name="Overmann J."/>
            <person name="Amann R."/>
            <person name="Jetten M.S.M."/>
            <person name="Mascher T."/>
            <person name="Medema M.H."/>
            <person name="Devos D.P."/>
            <person name="Kaster A.-K."/>
            <person name="Ovreas L."/>
            <person name="Rohde M."/>
            <person name="Galperin M.Y."/>
            <person name="Jogler C."/>
        </authorList>
    </citation>
    <scope>NUCLEOTIDE SEQUENCE [LARGE SCALE GENOMIC DNA]</scope>
    <source>
        <strain evidence="2 3">Pan241w</strain>
    </source>
</reference>
<organism evidence="2 3">
    <name type="scientific">Gimesia alba</name>
    <dbReference type="NCBI Taxonomy" id="2527973"/>
    <lineage>
        <taxon>Bacteria</taxon>
        <taxon>Pseudomonadati</taxon>
        <taxon>Planctomycetota</taxon>
        <taxon>Planctomycetia</taxon>
        <taxon>Planctomycetales</taxon>
        <taxon>Planctomycetaceae</taxon>
        <taxon>Gimesia</taxon>
    </lineage>
</organism>
<sequence>MNLVIFLLNVFMLAVLVILVNVIPERFIQFRSLQRFKQIALWFSSPVRSILTVFILSFVLSVVVSSYKIPLPCVQDEFGYLLTSDTFSQGRITNPTHPFWKHFESFHIFHEPTYAAKYPPGQGIFLAVGQVTTGHPIVGVWLSVAMACAAICWMLHAWVPPGWAFLGGLMATLHPLMIIWGQCYWGGAVAILGGALLFGALRRIIMQPRTSTTLIFATGLFLLAISRPFEGFLTAISAAILLVIWIVKQTQFSGIRIVRSLLVPLGAASLIIILSLGYYNYKVTGNVSRFPYQVHEEKYSPTPLFLWESPRTDLEPYNPHLQKLHYGLSLENYKVQQTGRGYRLTIFRKMLYFLYFVFVFPMGVLLLMTPWVMRDRWGRVALIIVISISLFHFCAVTFFLGHYLAPIFPLIFFILIQCARHWRVSFWKDRNRGLLFVTGLWILFVITSFTKTRFYIESPDQPEMYAVGLKRADIIKKLTQVSPKDLIIVKYSPHHSPNVEWVYNRADIDDSEIIWAHDLGQKENRKLIQYFADRDVWLLEADSDPVKLRRLVSPSS</sequence>
<accession>A0A517RFG3</accession>
<feature type="transmembrane region" description="Helical" evidence="1">
    <location>
        <begin position="49"/>
        <end position="69"/>
    </location>
</feature>
<feature type="transmembrane region" description="Helical" evidence="1">
    <location>
        <begin position="137"/>
        <end position="155"/>
    </location>
</feature>
<dbReference type="KEGG" id="gaz:Pan241w_26990"/>
<keyword evidence="3" id="KW-1185">Reference proteome</keyword>
<feature type="transmembrane region" description="Helical" evidence="1">
    <location>
        <begin position="380"/>
        <end position="400"/>
    </location>
</feature>
<feature type="transmembrane region" description="Helical" evidence="1">
    <location>
        <begin position="208"/>
        <end position="225"/>
    </location>
</feature>